<reference evidence="5" key="1">
    <citation type="submission" date="2022-11" db="UniProtKB">
        <authorList>
            <consortium name="WormBaseParasite"/>
        </authorList>
    </citation>
    <scope>IDENTIFICATION</scope>
</reference>
<keyword evidence="1" id="KW-0539">Nucleus</keyword>
<dbReference type="Proteomes" id="UP000887540">
    <property type="component" value="Unplaced"/>
</dbReference>
<name>A0A914CV51_9BILA</name>
<evidence type="ECO:0000256" key="2">
    <source>
        <dbReference type="SAM" id="MobiDB-lite"/>
    </source>
</evidence>
<feature type="region of interest" description="Disordered" evidence="2">
    <location>
        <begin position="162"/>
        <end position="199"/>
    </location>
</feature>
<evidence type="ECO:0000313" key="5">
    <source>
        <dbReference type="WBParaSite" id="ACRNAN_scaffold14665.g13843.t1"/>
    </source>
</evidence>
<dbReference type="Pfam" id="PF16493">
    <property type="entry name" value="Meis_PKNOX_N"/>
    <property type="match status" value="1"/>
</dbReference>
<evidence type="ECO:0000259" key="3">
    <source>
        <dbReference type="Pfam" id="PF16493"/>
    </source>
</evidence>
<protein>
    <submittedName>
        <fullName evidence="5">MEIS N-terminal domain-containing protein</fullName>
    </submittedName>
</protein>
<dbReference type="InterPro" id="IPR032453">
    <property type="entry name" value="PKNOX/Meis_N"/>
</dbReference>
<feature type="domain" description="MEIS N-terminal" evidence="3">
    <location>
        <begin position="18"/>
        <end position="81"/>
    </location>
</feature>
<evidence type="ECO:0000313" key="4">
    <source>
        <dbReference type="Proteomes" id="UP000887540"/>
    </source>
</evidence>
<proteinExistence type="predicted"/>
<sequence>MLSLCPNHQRFKIRFVSILIRRLEREQGSSSINTENPEIDELIKHAIFTLRIHLIELSKLNGLCNKFHAKYTNSMKKVLCVNDDSSYSSNSDSDGESPCSFSQLENVPHEVDNSLELSTKWLNLNSTAFLPFLINGITGAEMLPNACGAQLIEKINKKVTTQHQKSSSSDDKSNAVGTSQTASFSNQSNGKRNSNSMDNLIEDEREITKKRKLQYNAESLL</sequence>
<keyword evidence="4" id="KW-1185">Reference proteome</keyword>
<dbReference type="AlphaFoldDB" id="A0A914CV51"/>
<feature type="compositionally biased region" description="Polar residues" evidence="2">
    <location>
        <begin position="175"/>
        <end position="198"/>
    </location>
</feature>
<dbReference type="WBParaSite" id="ACRNAN_scaffold14665.g13843.t1">
    <property type="protein sequence ID" value="ACRNAN_scaffold14665.g13843.t1"/>
    <property type="gene ID" value="ACRNAN_scaffold14665.g13843"/>
</dbReference>
<accession>A0A914CV51</accession>
<evidence type="ECO:0000256" key="1">
    <source>
        <dbReference type="ARBA" id="ARBA00023242"/>
    </source>
</evidence>
<organism evidence="4 5">
    <name type="scientific">Acrobeloides nanus</name>
    <dbReference type="NCBI Taxonomy" id="290746"/>
    <lineage>
        <taxon>Eukaryota</taxon>
        <taxon>Metazoa</taxon>
        <taxon>Ecdysozoa</taxon>
        <taxon>Nematoda</taxon>
        <taxon>Chromadorea</taxon>
        <taxon>Rhabditida</taxon>
        <taxon>Tylenchina</taxon>
        <taxon>Cephalobomorpha</taxon>
        <taxon>Cephaloboidea</taxon>
        <taxon>Cephalobidae</taxon>
        <taxon>Acrobeloides</taxon>
    </lineage>
</organism>